<dbReference type="Proteomes" id="UP000032869">
    <property type="component" value="Unassembled WGS sequence"/>
</dbReference>
<keyword evidence="4" id="KW-1185">Reference proteome</keyword>
<dbReference type="InterPro" id="IPR007048">
    <property type="entry name" value="IraD/Gp25-like"/>
</dbReference>
<reference evidence="4 5" key="1">
    <citation type="submission" date="2014-08" db="EMBL/GenBank/DDBJ databases">
        <title>Genome sequences of NCPPB Pectobacterium isolates.</title>
        <authorList>
            <person name="Glover R.H."/>
            <person name="Sapp M."/>
            <person name="Elphinstone J."/>
        </authorList>
    </citation>
    <scope>NUCLEOTIDE SEQUENCE [LARGE SCALE GENOMIC DNA]</scope>
    <source>
        <strain evidence="3 4">NCPPB 2793</strain>
        <strain evidence="2 5">NCPPB 2795</strain>
    </source>
</reference>
<dbReference type="Proteomes" id="UP000032874">
    <property type="component" value="Unassembled WGS sequence"/>
</dbReference>
<accession>A0A093SX64</accession>
<dbReference type="eggNOG" id="COG3628">
    <property type="taxonomic scope" value="Bacteria"/>
</dbReference>
<dbReference type="SUPFAM" id="SSF160719">
    <property type="entry name" value="gpW/gp25-like"/>
    <property type="match status" value="1"/>
</dbReference>
<gene>
    <name evidence="3" type="ORF">JV35_13005</name>
    <name evidence="2" type="ORF">KP22_06515</name>
</gene>
<dbReference type="RefSeq" id="WP_039305177.1">
    <property type="nucleotide sequence ID" value="NZ_JQHL01000005.1"/>
</dbReference>
<dbReference type="EMBL" id="JQHM01000001">
    <property type="protein sequence ID" value="KFX07737.1"/>
    <property type="molecule type" value="Genomic_DNA"/>
</dbReference>
<proteinExistence type="predicted"/>
<feature type="domain" description="IraD/Gp25-like" evidence="1">
    <location>
        <begin position="21"/>
        <end position="86"/>
    </location>
</feature>
<dbReference type="STRING" id="55207.KP22_06515"/>
<dbReference type="EMBL" id="JQHL01000005">
    <property type="protein sequence ID" value="KFX19830.1"/>
    <property type="molecule type" value="Genomic_DNA"/>
</dbReference>
<dbReference type="OrthoDB" id="9802846at2"/>
<dbReference type="Pfam" id="PF04965">
    <property type="entry name" value="GPW_gp25"/>
    <property type="match status" value="1"/>
</dbReference>
<evidence type="ECO:0000259" key="1">
    <source>
        <dbReference type="Pfam" id="PF04965"/>
    </source>
</evidence>
<comment type="caution">
    <text evidence="2">The sequence shown here is derived from an EMBL/GenBank/DDBJ whole genome shotgun (WGS) entry which is preliminary data.</text>
</comment>
<evidence type="ECO:0000313" key="3">
    <source>
        <dbReference type="EMBL" id="KFX19830.1"/>
    </source>
</evidence>
<evidence type="ECO:0000313" key="4">
    <source>
        <dbReference type="Proteomes" id="UP000032869"/>
    </source>
</evidence>
<evidence type="ECO:0000313" key="5">
    <source>
        <dbReference type="Proteomes" id="UP000032874"/>
    </source>
</evidence>
<dbReference type="AlphaFoldDB" id="A0A093SX64"/>
<organism evidence="2 5">
    <name type="scientific">Pectobacterium betavasculorum</name>
    <dbReference type="NCBI Taxonomy" id="55207"/>
    <lineage>
        <taxon>Bacteria</taxon>
        <taxon>Pseudomonadati</taxon>
        <taxon>Pseudomonadota</taxon>
        <taxon>Gammaproteobacteria</taxon>
        <taxon>Enterobacterales</taxon>
        <taxon>Pectobacteriaceae</taxon>
        <taxon>Pectobacterium</taxon>
    </lineage>
</organism>
<name>A0A093SX64_9GAMM</name>
<sequence length="115" mass="13157">MNTNSVYWQPALQHPGELVEGVADITQAIHIILRTPCGSDPHRPEFGSNLHRYIDYPIDRAIPHVVRETVEAIKRWEPRCKLLAVKPLIDGTHMALRLSWETTSGVLQVTEVLWR</sequence>
<protein>
    <submittedName>
        <fullName evidence="2">Baseplate protein</fullName>
    </submittedName>
</protein>
<dbReference type="Gene3D" id="3.10.450.40">
    <property type="match status" value="1"/>
</dbReference>
<evidence type="ECO:0000313" key="2">
    <source>
        <dbReference type="EMBL" id="KFX07737.1"/>
    </source>
</evidence>